<evidence type="ECO:0000313" key="1">
    <source>
        <dbReference type="EMBL" id="QTV06458.1"/>
    </source>
</evidence>
<accession>A0ABX7XF16</accession>
<organism evidence="1 2">
    <name type="scientific">Faecalibacter bovis</name>
    <dbReference type="NCBI Taxonomy" id="2898187"/>
    <lineage>
        <taxon>Bacteria</taxon>
        <taxon>Pseudomonadati</taxon>
        <taxon>Bacteroidota</taxon>
        <taxon>Flavobacteriia</taxon>
        <taxon>Flavobacteriales</taxon>
        <taxon>Weeksellaceae</taxon>
        <taxon>Faecalibacter</taxon>
    </lineage>
</organism>
<dbReference type="EMBL" id="CP072842">
    <property type="protein sequence ID" value="QTV06458.1"/>
    <property type="molecule type" value="Genomic_DNA"/>
</dbReference>
<reference evidence="1 2" key="1">
    <citation type="journal article" date="2021" name="Int. J. Syst. Evol. Microbiol.">
        <title>Faecalibacter bovis sp. nov., isolated from cow faeces.</title>
        <authorList>
            <person name="Li F."/>
            <person name="Zhao W."/>
            <person name="Hong Q."/>
            <person name="Shao Q."/>
            <person name="Song J."/>
            <person name="Yang S."/>
        </authorList>
    </citation>
    <scope>NUCLEOTIDE SEQUENCE [LARGE SCALE GENOMIC DNA]</scope>
    <source>
        <strain evidence="1 2">ZY171143</strain>
    </source>
</reference>
<sequence>MIKRIKRKDLDLEKYTRCLAQSINYMIYAEHWYLDILTNKQWDCLILNDYEAIMPLPFVKKIGIKFISQPIYCQQLGVFHSKNFTKELFLEFQKILQTNIVRYYCFNEQNVLDYEIENATKLNQILSLNFDYDSYTSTIRKNRKQEIRKGLPKQFSIVESSNDQSFIALLKEDYQEIKNNLSLDKLQLLVIEIQNRNLGKTISILEEGKVVASSFYIVSGNRLIQLCNAKRINYSINFNTFIVDFMIKKYTKKGLILDFEGSSIKGVNEFNSSFRAENRYLKVYQNLKF</sequence>
<protein>
    <recommendedName>
        <fullName evidence="3">DUF2156 domain-containing protein</fullName>
    </recommendedName>
</protein>
<proteinExistence type="predicted"/>
<reference evidence="2" key="2">
    <citation type="submission" date="2021-04" db="EMBL/GenBank/DDBJ databases">
        <title>Taxonomy of Flavobacteriaceae bacterium ZY171143.</title>
        <authorList>
            <person name="Li F."/>
        </authorList>
    </citation>
    <scope>NUCLEOTIDE SEQUENCE [LARGE SCALE GENOMIC DNA]</scope>
    <source>
        <strain evidence="2">ZY171143</strain>
    </source>
</reference>
<dbReference type="RefSeq" id="WP_230477174.1">
    <property type="nucleotide sequence ID" value="NZ_CP072842.1"/>
</dbReference>
<keyword evidence="2" id="KW-1185">Reference proteome</keyword>
<evidence type="ECO:0000313" key="2">
    <source>
        <dbReference type="Proteomes" id="UP000672011"/>
    </source>
</evidence>
<dbReference type="Proteomes" id="UP000672011">
    <property type="component" value="Chromosome"/>
</dbReference>
<dbReference type="Gene3D" id="3.40.630.30">
    <property type="match status" value="1"/>
</dbReference>
<evidence type="ECO:0008006" key="3">
    <source>
        <dbReference type="Google" id="ProtNLM"/>
    </source>
</evidence>
<name>A0ABX7XF16_9FLAO</name>
<gene>
    <name evidence="1" type="ORF">J9309_03770</name>
</gene>